<dbReference type="AlphaFoldDB" id="A0AA47N3R4"/>
<keyword evidence="4" id="KW-1185">Reference proteome</keyword>
<name>A0AA47N3R4_MERPO</name>
<sequence>MTSHACRFCRGVMDPRDGHRECPSCLGMAHVLEDVANPCAAAVELPRDERACRARQLERSARVGAVQPDPSQFSEEVQAPKIRSRKRKHERTPTQKRRHGSGEKQAVQPSDDPVGAPGGQDGQGDAQLQILAAIRGLSERLGRVEAQWPAMTGTPGEGRLREPSPDELPSGQGDGGDIPDVISLYARGSLFGSGEQSDTAGSDEQLRSSAVEGMSNLSPAGGGESSAFDIISKIMSAAKIVGLNIPVVAPAPMDGVWAGISQTQQPTSVPVAADYLQMLRKSWNAPSGAPQFNAGCRRLTKVPYAPDTGMGDMPPVEREMAALTPLGPERVTANPRCPVKECEKTDRLVCRSYNAATRAARSGNALAILLAALRRTANPEDQDTMSLIDSALVTHSQLTRDVGVVMSSAMMSRRQIWLAQTSLPENIRKELTHMPIVPARVFHPDSQGVLDKAEQSRRTRDCVRRTFSRPTAPSLHTTPLVLARSRGGSMLVSRPLVVHSRHHAVSSSSNPVLPWSVFLTWCRHAQVDPSTCPIELVLRFLQSLLDSGRAASTIKVYTAAISFMRQWFIKGACRLRPTRSPRAPSWDLPLSTFKFLSHKTAFLLAICSAKRVGELHALSVSADCLWWKADDTGVSLWPNPAFLPKVINPQTVNQVIEVGAFRPDPTLCPVRALRAYTARTHSLRCSHSQPFVCFRADKLGLPVTKQCLSRWVATAISEAYSMQSLPVPGNVVAHSTRSVATSWAALRGVPFFQHLRSSLLECPLYLYQVLQGQRGIALSTGLCCALGCWTRRGGVLCSSRHPR</sequence>
<dbReference type="SUPFAM" id="SSF47823">
    <property type="entry name" value="lambda integrase-like, N-terminal domain"/>
    <property type="match status" value="1"/>
</dbReference>
<evidence type="ECO:0000313" key="3">
    <source>
        <dbReference type="EMBL" id="KAK0151149.1"/>
    </source>
</evidence>
<comment type="caution">
    <text evidence="3">The sequence shown here is derived from an EMBL/GenBank/DDBJ whole genome shotgun (WGS) entry which is preliminary data.</text>
</comment>
<reference evidence="3" key="1">
    <citation type="journal article" date="2023" name="Front. Mar. Sci.">
        <title>A new Merluccius polli reference genome to investigate the effects of global change in West African waters.</title>
        <authorList>
            <person name="Mateo J.L."/>
            <person name="Blanco-Fernandez C."/>
            <person name="Garcia-Vazquez E."/>
            <person name="Machado-Schiaffino G."/>
        </authorList>
    </citation>
    <scope>NUCLEOTIDE SEQUENCE</scope>
    <source>
        <strain evidence="3">C29</strain>
        <tissue evidence="3">Fin</tissue>
    </source>
</reference>
<evidence type="ECO:0000256" key="2">
    <source>
        <dbReference type="SAM" id="MobiDB-lite"/>
    </source>
</evidence>
<evidence type="ECO:0000313" key="4">
    <source>
        <dbReference type="Proteomes" id="UP001174136"/>
    </source>
</evidence>
<protein>
    <recommendedName>
        <fullName evidence="5">Core-binding (CB) domain-containing protein</fullName>
    </recommendedName>
</protein>
<dbReference type="InterPro" id="IPR010998">
    <property type="entry name" value="Integrase_recombinase_N"/>
</dbReference>
<dbReference type="PANTHER" id="PTHR35617:SF3">
    <property type="entry name" value="CORE-BINDING (CB) DOMAIN-CONTAINING PROTEIN"/>
    <property type="match status" value="1"/>
</dbReference>
<evidence type="ECO:0000256" key="1">
    <source>
        <dbReference type="ARBA" id="ARBA00023125"/>
    </source>
</evidence>
<proteinExistence type="predicted"/>
<keyword evidence="1" id="KW-0238">DNA-binding</keyword>
<dbReference type="PANTHER" id="PTHR35617">
    <property type="entry name" value="PHAGE_INTEGRASE DOMAIN-CONTAINING PROTEIN"/>
    <property type="match status" value="1"/>
</dbReference>
<gene>
    <name evidence="3" type="ORF">N1851_007723</name>
</gene>
<evidence type="ECO:0008006" key="5">
    <source>
        <dbReference type="Google" id="ProtNLM"/>
    </source>
</evidence>
<dbReference type="GO" id="GO:0003677">
    <property type="term" value="F:DNA binding"/>
    <property type="evidence" value="ECO:0007669"/>
    <property type="project" value="UniProtKB-KW"/>
</dbReference>
<feature type="compositionally biased region" description="Basic residues" evidence="2">
    <location>
        <begin position="82"/>
        <end position="99"/>
    </location>
</feature>
<accession>A0AA47N3R4</accession>
<dbReference type="EMBL" id="JAOPHQ010001419">
    <property type="protein sequence ID" value="KAK0151149.1"/>
    <property type="molecule type" value="Genomic_DNA"/>
</dbReference>
<feature type="region of interest" description="Disordered" evidence="2">
    <location>
        <begin position="145"/>
        <end position="179"/>
    </location>
</feature>
<organism evidence="3 4">
    <name type="scientific">Merluccius polli</name>
    <name type="common">Benguela hake</name>
    <name type="synonym">Merluccius cadenati</name>
    <dbReference type="NCBI Taxonomy" id="89951"/>
    <lineage>
        <taxon>Eukaryota</taxon>
        <taxon>Metazoa</taxon>
        <taxon>Chordata</taxon>
        <taxon>Craniata</taxon>
        <taxon>Vertebrata</taxon>
        <taxon>Euteleostomi</taxon>
        <taxon>Actinopterygii</taxon>
        <taxon>Neopterygii</taxon>
        <taxon>Teleostei</taxon>
        <taxon>Neoteleostei</taxon>
        <taxon>Acanthomorphata</taxon>
        <taxon>Zeiogadaria</taxon>
        <taxon>Gadariae</taxon>
        <taxon>Gadiformes</taxon>
        <taxon>Gadoidei</taxon>
        <taxon>Merlucciidae</taxon>
        <taxon>Merluccius</taxon>
    </lineage>
</organism>
<dbReference type="Gene3D" id="1.10.150.130">
    <property type="match status" value="1"/>
</dbReference>
<dbReference type="Proteomes" id="UP001174136">
    <property type="component" value="Unassembled WGS sequence"/>
</dbReference>
<feature type="region of interest" description="Disordered" evidence="2">
    <location>
        <begin position="61"/>
        <end position="124"/>
    </location>
</feature>